<dbReference type="AlphaFoldDB" id="I6XZA7"/>
<feature type="compositionally biased region" description="Polar residues" evidence="1">
    <location>
        <begin position="84"/>
        <end position="93"/>
    </location>
</feature>
<evidence type="ECO:0000256" key="1">
    <source>
        <dbReference type="SAM" id="MobiDB-lite"/>
    </source>
</evidence>
<sequence>MTNESSCHLPMIAATMRIDATICIMTIPCPIPLDLRNPSRSEFAKRRFISSCLSFRRSSPRSSPALPEAGRRARLRTPRAPCQLSGNAPSRGS</sequence>
<name>I6XZA7_9BACT</name>
<feature type="region of interest" description="Disordered" evidence="1">
    <location>
        <begin position="56"/>
        <end position="93"/>
    </location>
</feature>
<proteinExistence type="predicted"/>
<protein>
    <submittedName>
        <fullName evidence="2">Alpha-mannosidase</fullName>
    </submittedName>
</protein>
<organism evidence="2">
    <name type="scientific">uncultured bacterium r_03</name>
    <dbReference type="NCBI Taxonomy" id="1132278"/>
    <lineage>
        <taxon>Bacteria</taxon>
        <taxon>environmental samples</taxon>
    </lineage>
</organism>
<evidence type="ECO:0000313" key="2">
    <source>
        <dbReference type="EMBL" id="AFN57691.1"/>
    </source>
</evidence>
<dbReference type="EMBL" id="JQ303339">
    <property type="protein sequence ID" value="AFN57691.1"/>
    <property type="molecule type" value="Genomic_DNA"/>
</dbReference>
<reference evidence="2" key="1">
    <citation type="journal article" date="2012" name="PLoS ONE">
        <title>Functional metagenomics unveils a multifunctional glycosyl hydrolase from the family 43 catalysing the breakdown of plant polymers in the calf rumen.</title>
        <authorList>
            <person name="Ferrer M."/>
            <person name="Ghazi A."/>
            <person name="Beloqui A."/>
            <person name="Vieites J.M."/>
            <person name="Lopez-Cortes N."/>
            <person name="Marin-Navarro J."/>
            <person name="Nechitaylo T.Y."/>
            <person name="Guazzaroni M.E."/>
            <person name="Polaina J."/>
            <person name="Waliczek A."/>
            <person name="Chernikova T.N."/>
            <person name="Reva O.N."/>
            <person name="Golyshina O.V."/>
            <person name="Golyshin P.N."/>
        </authorList>
    </citation>
    <scope>NUCLEOTIDE SEQUENCE</scope>
</reference>
<accession>I6XZA7</accession>